<reference evidence="1" key="1">
    <citation type="submission" date="2020-03" db="EMBL/GenBank/DDBJ databases">
        <title>The deep terrestrial virosphere.</title>
        <authorList>
            <person name="Holmfeldt K."/>
            <person name="Nilsson E."/>
            <person name="Simone D."/>
            <person name="Lopez-Fernandez M."/>
            <person name="Wu X."/>
            <person name="de Brujin I."/>
            <person name="Lundin D."/>
            <person name="Andersson A."/>
            <person name="Bertilsson S."/>
            <person name="Dopson M."/>
        </authorList>
    </citation>
    <scope>NUCLEOTIDE SEQUENCE</scope>
    <source>
        <strain evidence="1">MM415B05885</strain>
    </source>
</reference>
<organism evidence="1">
    <name type="scientific">viral metagenome</name>
    <dbReference type="NCBI Taxonomy" id="1070528"/>
    <lineage>
        <taxon>unclassified sequences</taxon>
        <taxon>metagenomes</taxon>
        <taxon>organismal metagenomes</taxon>
    </lineage>
</organism>
<evidence type="ECO:0000313" key="1">
    <source>
        <dbReference type="EMBL" id="QJA97875.1"/>
    </source>
</evidence>
<proteinExistence type="predicted"/>
<accession>A0A6M3LYU5</accession>
<sequence>MNGEKRYDFVVADKTSHGWRTYGVDTNYHVTVYAEHIAYQEATRIASRLSRKHSCPWHINNAYK</sequence>
<protein>
    <submittedName>
        <fullName evidence="1">Uncharacterized protein</fullName>
    </submittedName>
</protein>
<dbReference type="AlphaFoldDB" id="A0A6M3LYU5"/>
<dbReference type="EMBL" id="MT143532">
    <property type="protein sequence ID" value="QJA97875.1"/>
    <property type="molecule type" value="Genomic_DNA"/>
</dbReference>
<name>A0A6M3LYU5_9ZZZZ</name>
<gene>
    <name evidence="1" type="ORF">MM415B05885_0008</name>
</gene>